<accession>A0A5N5RJI8</accession>
<comment type="function">
    <text evidence="1 11">Catalyzes the transfer of a methyl group from 5-methyltetrahydrofolate to homocysteine resulting in methionine formation.</text>
</comment>
<dbReference type="EMBL" id="RQSP01000011">
    <property type="protein sequence ID" value="KAB5607464.1"/>
    <property type="molecule type" value="Genomic_DNA"/>
</dbReference>
<evidence type="ECO:0000256" key="8">
    <source>
        <dbReference type="ARBA" id="ARBA00022737"/>
    </source>
</evidence>
<evidence type="ECO:0000256" key="11">
    <source>
        <dbReference type="HAMAP-Rule" id="MF_00172"/>
    </source>
</evidence>
<dbReference type="AlphaFoldDB" id="A0A5N5RJI8"/>
<comment type="similarity">
    <text evidence="3 11">Belongs to the vitamin-B12 independent methionine synthase family.</text>
</comment>
<feature type="binding site" evidence="11 12">
    <location>
        <position position="609"/>
    </location>
    <ligand>
        <name>L-methionine</name>
        <dbReference type="ChEBI" id="CHEBI:57844"/>
    </ligand>
</feature>
<dbReference type="PIRSF" id="PIRSF000382">
    <property type="entry name" value="MeTrfase_B12_ind"/>
    <property type="match status" value="1"/>
</dbReference>
<proteinExistence type="inferred from homology"/>
<feature type="binding site" evidence="11">
    <location>
        <position position="615"/>
    </location>
    <ligand>
        <name>5-methyltetrahydropteroyltri-L-glutamate</name>
        <dbReference type="ChEBI" id="CHEBI:58207"/>
    </ligand>
</feature>
<sequence length="766" mass="85677">MSTLTSVSGFPRIGQNRELKKAIEGYWKGANGLDSVKATAKELRARHWRLQQQAGVELIPSNDFSYFDQMLDTAILLNVIPKRYERLAFENPEDTLFSMARGYQGDKGDVTALPMKKWFTTNYHYIVPELETSEEIKLNSTKPFDEFNEAKELGILTKPVLIGPYTFLKLTRGANAQKLEYDKGLVNSVAAVYAEVLARFSELGAQWLQLDEPYLVLDKEPGDVELFKTLYTKILAAKAGVKVLLNTYFGHIADVYETVNLLGFDGIGLDLNEGREENLEAVAKYGVASNTTIFAGVINGRNIWRNNYATSLGLVDAIRQVTPNVAVATASSLLHVPFSTEGETGIPADDLKHFAFAVEKLGELKEVAVLADATEDEKKASAALAANQALFDGTRVAADPAVAQRVAGLTADDYVRQPAREERQKLQREALGLPLLPTTTIGSFPQTKEVRAERAKLRKGEITKEAYDEFIKAQIDACIKHQEEIGLDVLVHGEFERNDMVEYFGQNLNGFLFTKNAWVQSYGTRCVKPPIVWGDVSRAKPITVEWSAYAQSRTEHVMKGMLTGPVTILNWSWPREDITHEEQTKQLALAIRDEVLDLEAAGIKVIQIDEAALREKLPLRRSDWHKKYLDWAVPAFRLVHSAVKPTTQIHTHMCYSEFNDIIRDIDAMDADVISFEASRGDLVVLDAIHEAHFETEAGPGVYDIHSPRIPSEQEIEDRIYEILKKMDVEKVWINPDCGLKTRGNAETWPSLEHMVAAAKAVRAKLA</sequence>
<comment type="pathway">
    <text evidence="2 11">Amino-acid biosynthesis; L-methionine biosynthesis via de novo pathway; L-methionine from L-homocysteine (MetE route): step 1/1.</text>
</comment>
<dbReference type="InterPro" id="IPR013215">
    <property type="entry name" value="Cbl-indep_Met_Synth_N"/>
</dbReference>
<feature type="binding site" evidence="11 12">
    <location>
        <position position="571"/>
    </location>
    <ligand>
        <name>5-methyltetrahydropteroyltri-L-glutamate</name>
        <dbReference type="ChEBI" id="CHEBI:58207"/>
    </ligand>
</feature>
<evidence type="ECO:0000256" key="1">
    <source>
        <dbReference type="ARBA" id="ARBA00002777"/>
    </source>
</evidence>
<feature type="binding site" evidence="11">
    <location>
        <begin position="17"/>
        <end position="20"/>
    </location>
    <ligand>
        <name>5-methyltetrahydropteroyltri-L-glutamate</name>
        <dbReference type="ChEBI" id="CHEBI:58207"/>
    </ligand>
</feature>
<keyword evidence="8 11" id="KW-0677">Repeat</keyword>
<feature type="domain" description="Cobalamin-independent methionine synthase MetE N-terminal" evidence="16">
    <location>
        <begin position="5"/>
        <end position="321"/>
    </location>
</feature>
<dbReference type="OrthoDB" id="244285at2"/>
<dbReference type="RefSeq" id="WP_151916624.1">
    <property type="nucleotide sequence ID" value="NZ_RQSP01000011.1"/>
</dbReference>
<evidence type="ECO:0000256" key="3">
    <source>
        <dbReference type="ARBA" id="ARBA00009553"/>
    </source>
</evidence>
<evidence type="ECO:0000256" key="13">
    <source>
        <dbReference type="PIRSR" id="PIRSR000382-2"/>
    </source>
</evidence>
<comment type="cofactor">
    <cofactor evidence="13">
        <name>Zn(2+)</name>
        <dbReference type="ChEBI" id="CHEBI:29105"/>
    </cofactor>
    <text evidence="13">Binds 2 Zn(2+) ions per subunit.</text>
</comment>
<gene>
    <name evidence="11" type="primary">metE</name>
    <name evidence="17" type="ORF">EHS19_04680</name>
</gene>
<evidence type="ECO:0000256" key="7">
    <source>
        <dbReference type="ARBA" id="ARBA00022723"/>
    </source>
</evidence>
<dbReference type="GO" id="GO:0009086">
    <property type="term" value="P:methionine biosynthetic process"/>
    <property type="evidence" value="ECO:0007669"/>
    <property type="project" value="UniProtKB-UniRule"/>
</dbReference>
<evidence type="ECO:0000256" key="12">
    <source>
        <dbReference type="PIRSR" id="PIRSR000382-1"/>
    </source>
</evidence>
<evidence type="ECO:0000256" key="4">
    <source>
        <dbReference type="ARBA" id="ARBA00022603"/>
    </source>
</evidence>
<feature type="binding site" evidence="11">
    <location>
        <position position="494"/>
    </location>
    <ligand>
        <name>L-homocysteine</name>
        <dbReference type="ChEBI" id="CHEBI:58199"/>
    </ligand>
</feature>
<dbReference type="HAMAP" id="MF_00172">
    <property type="entry name" value="Meth_synth"/>
    <property type="match status" value="1"/>
</dbReference>
<dbReference type="Proteomes" id="UP000326336">
    <property type="component" value="Unassembled WGS sequence"/>
</dbReference>
<dbReference type="CDD" id="cd03312">
    <property type="entry name" value="CIMS_N_terminal_like"/>
    <property type="match status" value="1"/>
</dbReference>
<evidence type="ECO:0000256" key="9">
    <source>
        <dbReference type="ARBA" id="ARBA00022833"/>
    </source>
</evidence>
<feature type="binding site" evidence="13">
    <location>
        <position position="676"/>
    </location>
    <ligand>
        <name>Zn(2+)</name>
        <dbReference type="ChEBI" id="CHEBI:29105"/>
        <label>1</label>
        <note>catalytic</note>
    </ligand>
</feature>
<feature type="binding site" evidence="11">
    <location>
        <position position="117"/>
    </location>
    <ligand>
        <name>5-methyltetrahydropteroyltri-L-glutamate</name>
        <dbReference type="ChEBI" id="CHEBI:58207"/>
    </ligand>
</feature>
<keyword evidence="9 11" id="KW-0862">Zinc</keyword>
<feature type="binding site" evidence="11">
    <location>
        <position position="654"/>
    </location>
    <ligand>
        <name>Zn(2+)</name>
        <dbReference type="ChEBI" id="CHEBI:29105"/>
        <note>catalytic</note>
    </ligand>
</feature>
<feature type="binding site" evidence="13">
    <location>
        <position position="737"/>
    </location>
    <ligand>
        <name>Zn(2+)</name>
        <dbReference type="ChEBI" id="CHEBI:29105"/>
        <label>1</label>
        <note>catalytic</note>
    </ligand>
</feature>
<feature type="active site" description="Proton donor" evidence="11 14">
    <location>
        <position position="705"/>
    </location>
</feature>
<evidence type="ECO:0000256" key="10">
    <source>
        <dbReference type="ARBA" id="ARBA00023167"/>
    </source>
</evidence>
<dbReference type="UniPathway" id="UPA00051">
    <property type="reaction ID" value="UER00082"/>
</dbReference>
<evidence type="ECO:0000259" key="16">
    <source>
        <dbReference type="Pfam" id="PF08267"/>
    </source>
</evidence>
<dbReference type="GO" id="GO:0032259">
    <property type="term" value="P:methylation"/>
    <property type="evidence" value="ECO:0007669"/>
    <property type="project" value="UniProtKB-KW"/>
</dbReference>
<feature type="binding site" evidence="11 12">
    <location>
        <begin position="441"/>
        <end position="443"/>
    </location>
    <ligand>
        <name>L-methionine</name>
        <dbReference type="ChEBI" id="CHEBI:57844"/>
    </ligand>
</feature>
<dbReference type="InterPro" id="IPR006276">
    <property type="entry name" value="Cobalamin-indep_Met_synthase"/>
</dbReference>
<dbReference type="GO" id="GO:0003871">
    <property type="term" value="F:5-methyltetrahydropteroyltriglutamate-homocysteine S-methyltransferase activity"/>
    <property type="evidence" value="ECO:0007669"/>
    <property type="project" value="UniProtKB-UniRule"/>
</dbReference>
<feature type="binding site" evidence="12">
    <location>
        <position position="122"/>
    </location>
    <ligand>
        <name>5-methyltetrahydropteroyltri-L-glutamate</name>
        <dbReference type="ChEBI" id="CHEBI:58207"/>
    </ligand>
</feature>
<comment type="cofactor">
    <cofactor evidence="11">
        <name>Zn(2+)</name>
        <dbReference type="ChEBI" id="CHEBI:29105"/>
    </cofactor>
    <text evidence="11">Binds 1 zinc ion per subunit.</text>
</comment>
<organism evidence="17 18">
    <name type="scientific">Bifidobacterium jacchi</name>
    <dbReference type="NCBI Taxonomy" id="2490545"/>
    <lineage>
        <taxon>Bacteria</taxon>
        <taxon>Bacillati</taxon>
        <taxon>Actinomycetota</taxon>
        <taxon>Actinomycetes</taxon>
        <taxon>Bifidobacteriales</taxon>
        <taxon>Bifidobacteriaceae</taxon>
        <taxon>Bifidobacterium</taxon>
    </lineage>
</organism>
<feature type="domain" description="Cobalamin-independent methionine synthase MetE C-terminal/archaeal" evidence="15">
    <location>
        <begin position="436"/>
        <end position="759"/>
    </location>
</feature>
<feature type="binding site" evidence="13">
    <location>
        <position position="654"/>
    </location>
    <ligand>
        <name>Zn(2+)</name>
        <dbReference type="ChEBI" id="CHEBI:29105"/>
        <label>1</label>
        <note>catalytic</note>
    </ligand>
</feature>
<dbReference type="PANTHER" id="PTHR30519">
    <property type="entry name" value="5-METHYLTETRAHYDROPTEROYLTRIGLUTAMATE--HOMOCYSTEINE METHYLTRANSFERASE"/>
    <property type="match status" value="1"/>
</dbReference>
<feature type="binding site" evidence="12">
    <location>
        <position position="20"/>
    </location>
    <ligand>
        <name>5-methyltetrahydropteroyltri-L-glutamate</name>
        <dbReference type="ChEBI" id="CHEBI:58207"/>
    </ligand>
</feature>
<feature type="binding site" evidence="11">
    <location>
        <position position="737"/>
    </location>
    <ligand>
        <name>Zn(2+)</name>
        <dbReference type="ChEBI" id="CHEBI:29105"/>
        <note>catalytic</note>
    </ligand>
</feature>
<keyword evidence="4 11" id="KW-0489">Methyltransferase</keyword>
<keyword evidence="5 11" id="KW-0028">Amino-acid biosynthesis</keyword>
<feature type="binding site" evidence="11 12">
    <location>
        <position position="494"/>
    </location>
    <ligand>
        <name>L-methionine</name>
        <dbReference type="ChEBI" id="CHEBI:57844"/>
    </ligand>
</feature>
<protein>
    <recommendedName>
        <fullName evidence="11">5-methyltetrahydropteroyltriglutamate--homocysteine methyltransferase</fullName>
        <ecNumber evidence="11">2.1.1.14</ecNumber>
    </recommendedName>
    <alternativeName>
        <fullName evidence="11">Cobalamin-independent methionine synthase</fullName>
    </alternativeName>
    <alternativeName>
        <fullName evidence="11">Methionine synthase, vitamin-B12 independent isozyme</fullName>
    </alternativeName>
</protein>
<evidence type="ECO:0000259" key="15">
    <source>
        <dbReference type="Pfam" id="PF01717"/>
    </source>
</evidence>
<evidence type="ECO:0000256" key="14">
    <source>
        <dbReference type="PIRSR" id="PIRSR000382-3"/>
    </source>
</evidence>
<dbReference type="InterPro" id="IPR038071">
    <property type="entry name" value="UROD/MetE-like_sf"/>
</dbReference>
<dbReference type="Gene3D" id="3.20.20.210">
    <property type="match status" value="2"/>
</dbReference>
<reference evidence="17 18" key="1">
    <citation type="journal article" date="2019" name="Int. J. Syst. Evol. Microbiol.">
        <title>Bifidobacterium jacchi sp. nov., isolated from the faeces of a baby common marmoset (Callithrix jacchus).</title>
        <authorList>
            <person name="Modesto M."/>
            <person name="Watanabe K."/>
            <person name="Arita M."/>
            <person name="Satti M."/>
            <person name="Oki K."/>
            <person name="Sciavilla P."/>
            <person name="Patavino C."/>
            <person name="Camma C."/>
            <person name="Michelini S."/>
            <person name="Sgorbati B."/>
            <person name="Mattarelli P."/>
        </authorList>
    </citation>
    <scope>NUCLEOTIDE SEQUENCE [LARGE SCALE GENOMIC DNA]</scope>
    <source>
        <strain evidence="17 18">MRM 9.3</strain>
    </source>
</reference>
<feature type="binding site" evidence="11">
    <location>
        <position position="652"/>
    </location>
    <ligand>
        <name>Zn(2+)</name>
        <dbReference type="ChEBI" id="CHEBI:29105"/>
        <note>catalytic</note>
    </ligand>
</feature>
<evidence type="ECO:0000313" key="18">
    <source>
        <dbReference type="Proteomes" id="UP000326336"/>
    </source>
</evidence>
<dbReference type="SUPFAM" id="SSF51726">
    <property type="entry name" value="UROD/MetE-like"/>
    <property type="match status" value="2"/>
</dbReference>
<feature type="binding site" evidence="11">
    <location>
        <position position="676"/>
    </location>
    <ligand>
        <name>Zn(2+)</name>
        <dbReference type="ChEBI" id="CHEBI:29105"/>
        <note>catalytic</note>
    </ligand>
</feature>
<dbReference type="CDD" id="cd03311">
    <property type="entry name" value="CIMS_C_terminal_like"/>
    <property type="match status" value="1"/>
</dbReference>
<comment type="catalytic activity">
    <reaction evidence="11">
        <text>5-methyltetrahydropteroyltri-L-glutamate + L-homocysteine = tetrahydropteroyltri-L-glutamate + L-methionine</text>
        <dbReference type="Rhea" id="RHEA:21196"/>
        <dbReference type="ChEBI" id="CHEBI:57844"/>
        <dbReference type="ChEBI" id="CHEBI:58140"/>
        <dbReference type="ChEBI" id="CHEBI:58199"/>
        <dbReference type="ChEBI" id="CHEBI:58207"/>
        <dbReference type="EC" id="2.1.1.14"/>
    </reaction>
</comment>
<keyword evidence="7 11" id="KW-0479">Metal-binding</keyword>
<evidence type="ECO:0000256" key="2">
    <source>
        <dbReference type="ARBA" id="ARBA00004681"/>
    </source>
</evidence>
<name>A0A5N5RJI8_9BIFI</name>
<keyword evidence="10 11" id="KW-0486">Methionine biosynthesis</keyword>
<evidence type="ECO:0000256" key="6">
    <source>
        <dbReference type="ARBA" id="ARBA00022679"/>
    </source>
</evidence>
<dbReference type="InterPro" id="IPR002629">
    <property type="entry name" value="Met_Synth_C/arc"/>
</dbReference>
<dbReference type="EC" id="2.1.1.14" evidence="11"/>
<keyword evidence="6 11" id="KW-0808">Transferase</keyword>
<keyword evidence="18" id="KW-1185">Reference proteome</keyword>
<dbReference type="NCBIfam" id="TIGR01371">
    <property type="entry name" value="met_syn_B12ind"/>
    <property type="match status" value="1"/>
</dbReference>
<feature type="binding site" evidence="13">
    <location>
        <position position="652"/>
    </location>
    <ligand>
        <name>Zn(2+)</name>
        <dbReference type="ChEBI" id="CHEBI:29105"/>
        <label>1</label>
        <note>catalytic</note>
    </ligand>
</feature>
<evidence type="ECO:0000256" key="5">
    <source>
        <dbReference type="ARBA" id="ARBA00022605"/>
    </source>
</evidence>
<feature type="binding site" evidence="11 12">
    <location>
        <begin position="441"/>
        <end position="443"/>
    </location>
    <ligand>
        <name>L-homocysteine</name>
        <dbReference type="ChEBI" id="CHEBI:58199"/>
    </ligand>
</feature>
<evidence type="ECO:0000313" key="17">
    <source>
        <dbReference type="EMBL" id="KAB5607464.1"/>
    </source>
</evidence>
<feature type="binding site" evidence="11 12">
    <location>
        <begin position="525"/>
        <end position="526"/>
    </location>
    <ligand>
        <name>5-methyltetrahydropteroyltri-L-glutamate</name>
        <dbReference type="ChEBI" id="CHEBI:58207"/>
    </ligand>
</feature>
<comment type="caution">
    <text evidence="17">The sequence shown here is derived from an EMBL/GenBank/DDBJ whole genome shotgun (WGS) entry which is preliminary data.</text>
</comment>
<dbReference type="Pfam" id="PF01717">
    <property type="entry name" value="Meth_synt_2"/>
    <property type="match status" value="1"/>
</dbReference>
<dbReference type="Pfam" id="PF08267">
    <property type="entry name" value="Meth_synt_1"/>
    <property type="match status" value="1"/>
</dbReference>
<dbReference type="GO" id="GO:0008270">
    <property type="term" value="F:zinc ion binding"/>
    <property type="evidence" value="ECO:0007669"/>
    <property type="project" value="InterPro"/>
</dbReference>
<feature type="binding site" evidence="11 12">
    <location>
        <position position="609"/>
    </location>
    <ligand>
        <name>L-homocysteine</name>
        <dbReference type="ChEBI" id="CHEBI:58199"/>
    </ligand>
</feature>
<dbReference type="NCBIfam" id="NF003556">
    <property type="entry name" value="PRK05222.1"/>
    <property type="match status" value="1"/>
</dbReference>